<keyword evidence="1" id="KW-0808">Transferase</keyword>
<dbReference type="Proteomes" id="UP000280960">
    <property type="component" value="Chromosome"/>
</dbReference>
<dbReference type="GO" id="GO:0009401">
    <property type="term" value="P:phosphoenolpyruvate-dependent sugar phosphotransferase system"/>
    <property type="evidence" value="ECO:0007669"/>
    <property type="project" value="InterPro"/>
</dbReference>
<dbReference type="CDD" id="cd05566">
    <property type="entry name" value="PTS_IIB_galactitol"/>
    <property type="match status" value="1"/>
</dbReference>
<dbReference type="Gene3D" id="3.40.50.2300">
    <property type="match status" value="1"/>
</dbReference>
<protein>
    <submittedName>
        <fullName evidence="3">PTS galactitol transporter subunit IIB</fullName>
    </submittedName>
</protein>
<reference evidence="3 4" key="1">
    <citation type="submission" date="2018-10" db="EMBL/GenBank/DDBJ databases">
        <authorList>
            <person name="Zhang X."/>
        </authorList>
    </citation>
    <scope>NUCLEOTIDE SEQUENCE [LARGE SCALE GENOMIC DNA]</scope>
    <source>
        <strain evidence="3 4">SK-G1</strain>
    </source>
</reference>
<evidence type="ECO:0000256" key="1">
    <source>
        <dbReference type="ARBA" id="ARBA00022679"/>
    </source>
</evidence>
<keyword evidence="4" id="KW-1185">Reference proteome</keyword>
<evidence type="ECO:0000259" key="2">
    <source>
        <dbReference type="PROSITE" id="PS51099"/>
    </source>
</evidence>
<organism evidence="3 4">
    <name type="scientific">Biomaibacter acetigenes</name>
    <dbReference type="NCBI Taxonomy" id="2316383"/>
    <lineage>
        <taxon>Bacteria</taxon>
        <taxon>Bacillati</taxon>
        <taxon>Bacillota</taxon>
        <taxon>Clostridia</taxon>
        <taxon>Thermosediminibacterales</taxon>
        <taxon>Tepidanaerobacteraceae</taxon>
        <taxon>Biomaibacter</taxon>
    </lineage>
</organism>
<sequence length="95" mass="9916">MAKKRILVACGTGIATSTMVAKKVEEALKSRGFDVVVEQCKAAEAPSKASNYDLIVSTTTLQNCGSTPVIRSIAFLSGVGVDKDIEKIVAALGDK</sequence>
<dbReference type="GO" id="GO:0008982">
    <property type="term" value="F:protein-N(PI)-phosphohistidine-sugar phosphotransferase activity"/>
    <property type="evidence" value="ECO:0007669"/>
    <property type="project" value="InterPro"/>
</dbReference>
<dbReference type="EMBL" id="CP033169">
    <property type="protein sequence ID" value="AYO30069.1"/>
    <property type="molecule type" value="Genomic_DNA"/>
</dbReference>
<dbReference type="InterPro" id="IPR013011">
    <property type="entry name" value="PTS_EIIB_2"/>
</dbReference>
<dbReference type="RefSeq" id="WP_122014338.1">
    <property type="nucleotide sequence ID" value="NZ_CP033169.1"/>
</dbReference>
<dbReference type="InterPro" id="IPR003501">
    <property type="entry name" value="PTS_EIIB_2/3"/>
</dbReference>
<dbReference type="InterPro" id="IPR036095">
    <property type="entry name" value="PTS_EIIB-like_sf"/>
</dbReference>
<dbReference type="KEGG" id="bacg:D2962_05090"/>
<dbReference type="PROSITE" id="PS51099">
    <property type="entry name" value="PTS_EIIB_TYPE_2"/>
    <property type="match status" value="1"/>
</dbReference>
<name>A0A3G2R3W5_9FIRM</name>
<dbReference type="AlphaFoldDB" id="A0A3G2R3W5"/>
<evidence type="ECO:0000313" key="4">
    <source>
        <dbReference type="Proteomes" id="UP000280960"/>
    </source>
</evidence>
<evidence type="ECO:0000313" key="3">
    <source>
        <dbReference type="EMBL" id="AYO30069.1"/>
    </source>
</evidence>
<proteinExistence type="predicted"/>
<dbReference type="SUPFAM" id="SSF52794">
    <property type="entry name" value="PTS system IIB component-like"/>
    <property type="match status" value="1"/>
</dbReference>
<gene>
    <name evidence="3" type="ORF">D2962_05090</name>
</gene>
<dbReference type="Pfam" id="PF02302">
    <property type="entry name" value="PTS_IIB"/>
    <property type="match status" value="1"/>
</dbReference>
<feature type="domain" description="PTS EIIB type-2" evidence="2">
    <location>
        <begin position="4"/>
        <end position="95"/>
    </location>
</feature>
<accession>A0A3G2R3W5</accession>